<dbReference type="Pfam" id="PF07970">
    <property type="entry name" value="COPIIcoated_ERV"/>
    <property type="match status" value="1"/>
</dbReference>
<dbReference type="GO" id="GO:0030134">
    <property type="term" value="C:COPII-coated ER to Golgi transport vesicle"/>
    <property type="evidence" value="ECO:0007669"/>
    <property type="project" value="TreeGrafter"/>
</dbReference>
<evidence type="ECO:0000313" key="5">
    <source>
        <dbReference type="Proteomes" id="UP000281549"/>
    </source>
</evidence>
<organism evidence="4 5">
    <name type="scientific">Rozella allomycis (strain CSF55)</name>
    <dbReference type="NCBI Taxonomy" id="988480"/>
    <lineage>
        <taxon>Eukaryota</taxon>
        <taxon>Fungi</taxon>
        <taxon>Fungi incertae sedis</taxon>
        <taxon>Cryptomycota</taxon>
        <taxon>Cryptomycota incertae sedis</taxon>
        <taxon>Rozella</taxon>
    </lineage>
</organism>
<dbReference type="InterPro" id="IPR045888">
    <property type="entry name" value="Erv"/>
</dbReference>
<keyword evidence="2" id="KW-1133">Transmembrane helix</keyword>
<evidence type="ECO:0000313" key="4">
    <source>
        <dbReference type="EMBL" id="RKP18993.1"/>
    </source>
</evidence>
<dbReference type="PANTHER" id="PTHR10984:SF25">
    <property type="entry name" value="ENDOPLASMIC RETICULUM-GOLGI INTERMEDIATE COMPARTMENT PROTEIN 3"/>
    <property type="match status" value="1"/>
</dbReference>
<comment type="similarity">
    <text evidence="1">Belongs to the ERGIC family.</text>
</comment>
<dbReference type="EMBL" id="ML005320">
    <property type="protein sequence ID" value="RKP18993.1"/>
    <property type="molecule type" value="Genomic_DNA"/>
</dbReference>
<dbReference type="PANTHER" id="PTHR10984">
    <property type="entry name" value="ENDOPLASMIC RETICULUM-GOLGI INTERMEDIATE COMPARTMENT PROTEIN"/>
    <property type="match status" value="1"/>
</dbReference>
<keyword evidence="2" id="KW-0472">Membrane</keyword>
<evidence type="ECO:0000259" key="3">
    <source>
        <dbReference type="Pfam" id="PF07970"/>
    </source>
</evidence>
<dbReference type="Proteomes" id="UP000281549">
    <property type="component" value="Unassembled WGS sequence"/>
</dbReference>
<dbReference type="AlphaFoldDB" id="A0A4P9YHE9"/>
<evidence type="ECO:0000256" key="2">
    <source>
        <dbReference type="SAM" id="Phobius"/>
    </source>
</evidence>
<gene>
    <name evidence="4" type="ORF">ROZALSC1DRAFT_29366</name>
</gene>
<feature type="transmembrane region" description="Helical" evidence="2">
    <location>
        <begin position="84"/>
        <end position="112"/>
    </location>
</feature>
<proteinExistence type="inferred from homology"/>
<evidence type="ECO:0000256" key="1">
    <source>
        <dbReference type="ARBA" id="ARBA00005648"/>
    </source>
</evidence>
<feature type="domain" description="Endoplasmic reticulum vesicle transporter C-terminal" evidence="3">
    <location>
        <begin position="9"/>
        <end position="105"/>
    </location>
</feature>
<protein>
    <recommendedName>
        <fullName evidence="3">Endoplasmic reticulum vesicle transporter C-terminal domain-containing protein</fullName>
    </recommendedName>
</protein>
<accession>A0A4P9YHE9</accession>
<sequence>MNTLLKLDDVMHKYFLSVVPTNYVSRSGNVLKLINLQLQIILRLFQAPIGAGQVNNTSIKFIGIFMNYDFDPISMTVKENDQGFLILLLELACITGAVYTFMGIVSSVLNYFRVYKAETKNDK</sequence>
<name>A0A4P9YHE9_ROZAC</name>
<dbReference type="InterPro" id="IPR012936">
    <property type="entry name" value="Erv_C"/>
</dbReference>
<reference evidence="5" key="1">
    <citation type="journal article" date="2018" name="Nat. Microbiol.">
        <title>Leveraging single-cell genomics to expand the fungal tree of life.</title>
        <authorList>
            <person name="Ahrendt S.R."/>
            <person name="Quandt C.A."/>
            <person name="Ciobanu D."/>
            <person name="Clum A."/>
            <person name="Salamov A."/>
            <person name="Andreopoulos B."/>
            <person name="Cheng J.F."/>
            <person name="Woyke T."/>
            <person name="Pelin A."/>
            <person name="Henrissat B."/>
            <person name="Reynolds N.K."/>
            <person name="Benny G.L."/>
            <person name="Smith M.E."/>
            <person name="James T.Y."/>
            <person name="Grigoriev I.V."/>
        </authorList>
    </citation>
    <scope>NUCLEOTIDE SEQUENCE [LARGE SCALE GENOMIC DNA]</scope>
    <source>
        <strain evidence="5">CSF55</strain>
    </source>
</reference>
<keyword evidence="2" id="KW-0812">Transmembrane</keyword>
<dbReference type="GO" id="GO:0005783">
    <property type="term" value="C:endoplasmic reticulum"/>
    <property type="evidence" value="ECO:0007669"/>
    <property type="project" value="TreeGrafter"/>
</dbReference>